<feature type="domain" description="ABM" evidence="1">
    <location>
        <begin position="124"/>
        <end position="199"/>
    </location>
</feature>
<proteinExistence type="predicted"/>
<dbReference type="InterPro" id="IPR011008">
    <property type="entry name" value="Dimeric_a/b-barrel"/>
</dbReference>
<name>A0ABT2JKQ4_9ACTN</name>
<dbReference type="SUPFAM" id="SSF54909">
    <property type="entry name" value="Dimeric alpha+beta barrel"/>
    <property type="match status" value="2"/>
</dbReference>
<organism evidence="2 3">
    <name type="scientific">Streptomyces gossypii</name>
    <dbReference type="NCBI Taxonomy" id="2883101"/>
    <lineage>
        <taxon>Bacteria</taxon>
        <taxon>Bacillati</taxon>
        <taxon>Actinomycetota</taxon>
        <taxon>Actinomycetes</taxon>
        <taxon>Kitasatosporales</taxon>
        <taxon>Streptomycetaceae</taxon>
        <taxon>Streptomyces</taxon>
    </lineage>
</organism>
<keyword evidence="2" id="KW-0503">Monooxygenase</keyword>
<dbReference type="Gene3D" id="3.30.70.100">
    <property type="match status" value="2"/>
</dbReference>
<dbReference type="RefSeq" id="WP_260215374.1">
    <property type="nucleotide sequence ID" value="NZ_JAJAGO010000001.1"/>
</dbReference>
<keyword evidence="2" id="KW-0560">Oxidoreductase</keyword>
<gene>
    <name evidence="2" type="ORF">LHJ74_00635</name>
</gene>
<keyword evidence="3" id="KW-1185">Reference proteome</keyword>
<evidence type="ECO:0000259" key="1">
    <source>
        <dbReference type="Pfam" id="PF03992"/>
    </source>
</evidence>
<evidence type="ECO:0000313" key="3">
    <source>
        <dbReference type="Proteomes" id="UP001156389"/>
    </source>
</evidence>
<dbReference type="EMBL" id="JAJAGO010000001">
    <property type="protein sequence ID" value="MCT2588464.1"/>
    <property type="molecule type" value="Genomic_DNA"/>
</dbReference>
<accession>A0ABT2JKQ4</accession>
<dbReference type="InterPro" id="IPR007138">
    <property type="entry name" value="ABM_dom"/>
</dbReference>
<protein>
    <submittedName>
        <fullName evidence="2">Antibiotic biosynthesis monooxygenase</fullName>
    </submittedName>
</protein>
<dbReference type="Pfam" id="PF03992">
    <property type="entry name" value="ABM"/>
    <property type="match status" value="1"/>
</dbReference>
<dbReference type="Proteomes" id="UP001156389">
    <property type="component" value="Unassembled WGS sequence"/>
</dbReference>
<sequence>MPKISVEDRHLTVLNLFATDAADKQERLLGAMQEIVDSAAFAGWISSSMHSGLGRFGTANLIQWRNGEDLEARYAGEEFRHRTLPLFQELTTSIRLLQTEVAFTWRPGLPGGAVEVVPGGDDYTVIEIFKVAEADRDALVEALGEAGQWLEAESGVRSHTVLRGLAARGLEGAFAVSYSQWDGKEAYDAFRGVPQSQQSAARRESQARVEALVTSSDWNSYLPVHSRSAGQ</sequence>
<evidence type="ECO:0000313" key="2">
    <source>
        <dbReference type="EMBL" id="MCT2588464.1"/>
    </source>
</evidence>
<comment type="caution">
    <text evidence="2">The sequence shown here is derived from an EMBL/GenBank/DDBJ whole genome shotgun (WGS) entry which is preliminary data.</text>
</comment>
<reference evidence="2 3" key="1">
    <citation type="submission" date="2021-10" db="EMBL/GenBank/DDBJ databases">
        <title>Streptomyces gossypii sp. nov., isolated from soil collected from cotton field.</title>
        <authorList>
            <person name="Ge X."/>
            <person name="Chen X."/>
            <person name="Liu W."/>
        </authorList>
    </citation>
    <scope>NUCLEOTIDE SEQUENCE [LARGE SCALE GENOMIC DNA]</scope>
    <source>
        <strain evidence="2 3">N2-109</strain>
    </source>
</reference>
<dbReference type="GO" id="GO:0004497">
    <property type="term" value="F:monooxygenase activity"/>
    <property type="evidence" value="ECO:0007669"/>
    <property type="project" value="UniProtKB-KW"/>
</dbReference>